<gene>
    <name evidence="2" type="ORF">B5C34_03745</name>
</gene>
<feature type="compositionally biased region" description="Basic and acidic residues" evidence="1">
    <location>
        <begin position="85"/>
        <end position="96"/>
    </location>
</feature>
<feature type="region of interest" description="Disordered" evidence="1">
    <location>
        <begin position="71"/>
        <end position="118"/>
    </location>
</feature>
<proteinExistence type="predicted"/>
<evidence type="ECO:0000313" key="3">
    <source>
        <dbReference type="Proteomes" id="UP000198462"/>
    </source>
</evidence>
<dbReference type="Proteomes" id="UP000198462">
    <property type="component" value="Unassembled WGS sequence"/>
</dbReference>
<evidence type="ECO:0000256" key="1">
    <source>
        <dbReference type="SAM" id="MobiDB-lite"/>
    </source>
</evidence>
<dbReference type="RefSeq" id="WP_088711441.1">
    <property type="nucleotide sequence ID" value="NZ_NFZT01000001.1"/>
</dbReference>
<dbReference type="OrthoDB" id="7403919at2"/>
<keyword evidence="3" id="KW-1185">Reference proteome</keyword>
<sequence length="313" mass="33371">MSDWIVEDGIGEIRAARLGKGGIAEARIVREGRLHAGQVVRARLTTKQGKRGLAEAGGEVLQLDPWPASAAEGEERDLVVTRGAIPERGRPRDAKARPAMAADEPHPPAPEGARPGDLSDHGWEELMEEARSGVVARLGCTLSIVPTPAGTTIDIDGDLAPRELASRGAEAVAAAILRLDIGGSILIDFPSLEGKGDRTRLAAIFDDAFDAEHERTAINGFGLMQVVRPRFRPSLLELAQNLPAESRALDLLRRAGRGAGAATSLELRAGEAVTAWLSARPHLIERLEARQHLRIALKAHGSDPLWAGDVHAV</sequence>
<organism evidence="2 3">
    <name type="scientific">Pacificimonas flava</name>
    <dbReference type="NCBI Taxonomy" id="1234595"/>
    <lineage>
        <taxon>Bacteria</taxon>
        <taxon>Pseudomonadati</taxon>
        <taxon>Pseudomonadota</taxon>
        <taxon>Alphaproteobacteria</taxon>
        <taxon>Sphingomonadales</taxon>
        <taxon>Sphingosinicellaceae</taxon>
        <taxon>Pacificimonas</taxon>
    </lineage>
</organism>
<accession>A0A219B4B3</accession>
<protein>
    <submittedName>
        <fullName evidence="2">Uncharacterized protein</fullName>
    </submittedName>
</protein>
<name>A0A219B4B3_9SPHN</name>
<dbReference type="AlphaFoldDB" id="A0A219B4B3"/>
<dbReference type="EMBL" id="NFZT01000001">
    <property type="protein sequence ID" value="OWV32649.1"/>
    <property type="molecule type" value="Genomic_DNA"/>
</dbReference>
<reference evidence="3" key="1">
    <citation type="submission" date="2017-05" db="EMBL/GenBank/DDBJ databases">
        <authorList>
            <person name="Lin X."/>
        </authorList>
    </citation>
    <scope>NUCLEOTIDE SEQUENCE [LARGE SCALE GENOMIC DNA]</scope>
    <source>
        <strain evidence="3">JLT2012</strain>
    </source>
</reference>
<comment type="caution">
    <text evidence="2">The sequence shown here is derived from an EMBL/GenBank/DDBJ whole genome shotgun (WGS) entry which is preliminary data.</text>
</comment>
<evidence type="ECO:0000313" key="2">
    <source>
        <dbReference type="EMBL" id="OWV32649.1"/>
    </source>
</evidence>